<feature type="binding site" evidence="3">
    <location>
        <position position="68"/>
    </location>
    <ligand>
        <name>Cu cation</name>
        <dbReference type="ChEBI" id="CHEBI:23378"/>
    </ligand>
</feature>
<evidence type="ECO:0000256" key="1">
    <source>
        <dbReference type="ARBA" id="ARBA00010996"/>
    </source>
</evidence>
<evidence type="ECO:0000313" key="8">
    <source>
        <dbReference type="Proteomes" id="UP000315388"/>
    </source>
</evidence>
<evidence type="ECO:0000256" key="2">
    <source>
        <dbReference type="ARBA" id="ARBA00023008"/>
    </source>
</evidence>
<feature type="disulfide bond" description="Redox-active" evidence="4">
    <location>
        <begin position="64"/>
        <end position="68"/>
    </location>
</feature>
<dbReference type="InterPro" id="IPR003782">
    <property type="entry name" value="SCO1/SenC"/>
</dbReference>
<dbReference type="Pfam" id="PF02630">
    <property type="entry name" value="SCO1-SenC"/>
    <property type="match status" value="1"/>
</dbReference>
<organism evidence="7 8">
    <name type="scientific">Brucella gallinifaecis</name>
    <dbReference type="NCBI Taxonomy" id="215590"/>
    <lineage>
        <taxon>Bacteria</taxon>
        <taxon>Pseudomonadati</taxon>
        <taxon>Pseudomonadota</taxon>
        <taxon>Alphaproteobacteria</taxon>
        <taxon>Hyphomicrobiales</taxon>
        <taxon>Brucellaceae</taxon>
        <taxon>Brucella/Ochrobactrum group</taxon>
        <taxon>Brucella</taxon>
    </lineage>
</organism>
<feature type="binding site" evidence="3">
    <location>
        <position position="152"/>
    </location>
    <ligand>
        <name>Cu cation</name>
        <dbReference type="ChEBI" id="CHEBI:23378"/>
    </ligand>
</feature>
<protein>
    <submittedName>
        <fullName evidence="7">SCO family protein</fullName>
    </submittedName>
</protein>
<dbReference type="Proteomes" id="UP000315388">
    <property type="component" value="Unassembled WGS sequence"/>
</dbReference>
<feature type="domain" description="Thioredoxin" evidence="6">
    <location>
        <begin position="26"/>
        <end position="191"/>
    </location>
</feature>
<evidence type="ECO:0000313" key="7">
    <source>
        <dbReference type="EMBL" id="TPF76974.1"/>
    </source>
</evidence>
<keyword evidence="5" id="KW-0732">Signal</keyword>
<dbReference type="RefSeq" id="WP_140903315.1">
    <property type="nucleotide sequence ID" value="NZ_JBHTMD010000017.1"/>
</dbReference>
<evidence type="ECO:0000256" key="3">
    <source>
        <dbReference type="PIRSR" id="PIRSR603782-1"/>
    </source>
</evidence>
<dbReference type="GO" id="GO:0046872">
    <property type="term" value="F:metal ion binding"/>
    <property type="evidence" value="ECO:0007669"/>
    <property type="project" value="UniProtKB-KW"/>
</dbReference>
<dbReference type="CDD" id="cd02968">
    <property type="entry name" value="SCO"/>
    <property type="match status" value="1"/>
</dbReference>
<gene>
    <name evidence="7" type="ORF">FHY56_00995</name>
</gene>
<dbReference type="OrthoDB" id="9790194at2"/>
<dbReference type="PANTHER" id="PTHR12151:SF25">
    <property type="entry name" value="LINALOOL DEHYDRATASE_ISOMERASE DOMAIN-CONTAINING PROTEIN"/>
    <property type="match status" value="1"/>
</dbReference>
<comment type="caution">
    <text evidence="7">The sequence shown here is derived from an EMBL/GenBank/DDBJ whole genome shotgun (WGS) entry which is preliminary data.</text>
</comment>
<evidence type="ECO:0000256" key="4">
    <source>
        <dbReference type="PIRSR" id="PIRSR603782-2"/>
    </source>
</evidence>
<dbReference type="SUPFAM" id="SSF52833">
    <property type="entry name" value="Thioredoxin-like"/>
    <property type="match status" value="1"/>
</dbReference>
<keyword evidence="3" id="KW-0479">Metal-binding</keyword>
<dbReference type="EMBL" id="VEWJ01000001">
    <property type="protein sequence ID" value="TPF76974.1"/>
    <property type="molecule type" value="Genomic_DNA"/>
</dbReference>
<feature type="signal peptide" evidence="5">
    <location>
        <begin position="1"/>
        <end position="28"/>
    </location>
</feature>
<dbReference type="FunFam" id="3.40.30.10:FF:000013">
    <property type="entry name" value="Blast:Protein SCO1 homolog, mitochondrial"/>
    <property type="match status" value="1"/>
</dbReference>
<proteinExistence type="inferred from homology"/>
<feature type="binding site" evidence="3">
    <location>
        <position position="64"/>
    </location>
    <ligand>
        <name>Cu cation</name>
        <dbReference type="ChEBI" id="CHEBI:23378"/>
    </ligand>
</feature>
<comment type="similarity">
    <text evidence="1">Belongs to the SCO1/2 family.</text>
</comment>
<evidence type="ECO:0000259" key="6">
    <source>
        <dbReference type="PROSITE" id="PS51352"/>
    </source>
</evidence>
<dbReference type="Gene3D" id="3.40.30.10">
    <property type="entry name" value="Glutaredoxin"/>
    <property type="match status" value="1"/>
</dbReference>
<keyword evidence="4" id="KW-1015">Disulfide bond</keyword>
<reference evidence="7 8" key="1">
    <citation type="journal article" date="2003" name="Int. J. Syst. Evol. Microbiol.">
        <title>Towards a standardized format for the description of a novel species (of an established genus): Ochrobactrum gallinifaecis sp. nov.</title>
        <authorList>
            <person name="Kampfer P."/>
            <person name="Buczolits S."/>
            <person name="Albrecht A."/>
            <person name="Busse H.J."/>
            <person name="Stackebrandt E."/>
        </authorList>
    </citation>
    <scope>NUCLEOTIDE SEQUENCE [LARGE SCALE GENOMIC DNA]</scope>
    <source>
        <strain evidence="7 8">ISO 196</strain>
    </source>
</reference>
<dbReference type="AlphaFoldDB" id="A0A502BRX6"/>
<dbReference type="InterPro" id="IPR013766">
    <property type="entry name" value="Thioredoxin_domain"/>
</dbReference>
<dbReference type="InterPro" id="IPR036249">
    <property type="entry name" value="Thioredoxin-like_sf"/>
</dbReference>
<dbReference type="PANTHER" id="PTHR12151">
    <property type="entry name" value="ELECTRON TRANSPORT PROTIN SCO1/SENC FAMILY MEMBER"/>
    <property type="match status" value="1"/>
</dbReference>
<name>A0A502BRX6_9HYPH</name>
<evidence type="ECO:0000256" key="5">
    <source>
        <dbReference type="SAM" id="SignalP"/>
    </source>
</evidence>
<keyword evidence="8" id="KW-1185">Reference proteome</keyword>
<dbReference type="PROSITE" id="PS51352">
    <property type="entry name" value="THIOREDOXIN_2"/>
    <property type="match status" value="1"/>
</dbReference>
<sequence>MSLIKPIFALLSAFWLTLALPVSTHAQGADIGGEFRLTNIEGQPFGSENLKGKPYALFFGFTHCPEVCPTTLSEIAFSLQELGSDADRLTTVFVTVDPERDTAETLKEYLGFFDKRIVGLRGTPEEIASVARAFRATYKKVALTDGDYTVDHTAVIYLIDGEGTFFDKIDYRETSDVQLEKYRRLIEADRVGGEN</sequence>
<keyword evidence="2 3" id="KW-0186">Copper</keyword>
<feature type="chain" id="PRO_5021248870" evidence="5">
    <location>
        <begin position="29"/>
        <end position="195"/>
    </location>
</feature>
<accession>A0A502BRX6</accession>